<reference evidence="1 2" key="1">
    <citation type="journal article" date="2019" name="Microorganisms">
        <title>Paenibacillus lutrae sp. nov., A Chitinolytic Species Isolated from A River Otter in Castril Natural Park, Granada, Spain.</title>
        <authorList>
            <person name="Rodriguez M."/>
            <person name="Reina J.C."/>
            <person name="Bejar V."/>
            <person name="Llamas I."/>
        </authorList>
    </citation>
    <scope>NUCLEOTIDE SEQUENCE [LARGE SCALE GENOMIC DNA]</scope>
    <source>
        <strain evidence="1 2">N10</strain>
    </source>
</reference>
<evidence type="ECO:0000313" key="2">
    <source>
        <dbReference type="Proteomes" id="UP000490800"/>
    </source>
</evidence>
<name>A0A7X3JZR0_9BACL</name>
<sequence length="133" mass="14221">MAFIPVKSLDGASDPFEYLLLTDNEGVVLGQALVQTNGRLTKAGATATPEFIAQRTQAAETTSTKPIPVTRVDEVREFEVQSTATIAQTDVGSKVTLHTDGLRVTATKTNGTFLISATDGATTNSKVRGYFRR</sequence>
<gene>
    <name evidence="1" type="ORF">EDM21_12605</name>
</gene>
<dbReference type="Proteomes" id="UP000490800">
    <property type="component" value="Unassembled WGS sequence"/>
</dbReference>
<proteinExistence type="predicted"/>
<protein>
    <submittedName>
        <fullName evidence="1">Uncharacterized protein</fullName>
    </submittedName>
</protein>
<dbReference type="EMBL" id="RHLK01000006">
    <property type="protein sequence ID" value="MVP00353.1"/>
    <property type="molecule type" value="Genomic_DNA"/>
</dbReference>
<evidence type="ECO:0000313" key="1">
    <source>
        <dbReference type="EMBL" id="MVP00353.1"/>
    </source>
</evidence>
<dbReference type="AlphaFoldDB" id="A0A7X3JZR0"/>
<organism evidence="1 2">
    <name type="scientific">Paenibacillus lutrae</name>
    <dbReference type="NCBI Taxonomy" id="2078573"/>
    <lineage>
        <taxon>Bacteria</taxon>
        <taxon>Bacillati</taxon>
        <taxon>Bacillota</taxon>
        <taxon>Bacilli</taxon>
        <taxon>Bacillales</taxon>
        <taxon>Paenibacillaceae</taxon>
        <taxon>Paenibacillus</taxon>
    </lineage>
</organism>
<comment type="caution">
    <text evidence="1">The sequence shown here is derived from an EMBL/GenBank/DDBJ whole genome shotgun (WGS) entry which is preliminary data.</text>
</comment>
<dbReference type="RefSeq" id="WP_157335952.1">
    <property type="nucleotide sequence ID" value="NZ_RHLK01000006.1"/>
</dbReference>
<keyword evidence="2" id="KW-1185">Reference proteome</keyword>
<accession>A0A7X3JZR0</accession>